<organism evidence="1">
    <name type="scientific">Rhizophora mucronata</name>
    <name type="common">Asiatic mangrove</name>
    <dbReference type="NCBI Taxonomy" id="61149"/>
    <lineage>
        <taxon>Eukaryota</taxon>
        <taxon>Viridiplantae</taxon>
        <taxon>Streptophyta</taxon>
        <taxon>Embryophyta</taxon>
        <taxon>Tracheophyta</taxon>
        <taxon>Spermatophyta</taxon>
        <taxon>Magnoliopsida</taxon>
        <taxon>eudicotyledons</taxon>
        <taxon>Gunneridae</taxon>
        <taxon>Pentapetalae</taxon>
        <taxon>rosids</taxon>
        <taxon>fabids</taxon>
        <taxon>Malpighiales</taxon>
        <taxon>Rhizophoraceae</taxon>
        <taxon>Rhizophora</taxon>
    </lineage>
</organism>
<name>A0A2P2LEB9_RHIMU</name>
<accession>A0A2P2LEB9</accession>
<reference evidence="1" key="1">
    <citation type="submission" date="2018-02" db="EMBL/GenBank/DDBJ databases">
        <title>Rhizophora mucronata_Transcriptome.</title>
        <authorList>
            <person name="Meera S.P."/>
            <person name="Sreeshan A."/>
            <person name="Augustine A."/>
        </authorList>
    </citation>
    <scope>NUCLEOTIDE SEQUENCE</scope>
    <source>
        <tissue evidence="1">Leaf</tissue>
    </source>
</reference>
<dbReference type="AlphaFoldDB" id="A0A2P2LEB9"/>
<sequence length="62" mass="7267">MNLRPNTPFQIFRKKSKTKGHKLLEFPKFSSISKVDLRYLLSPFLLSLLGFLGNLKENRTEQ</sequence>
<protein>
    <submittedName>
        <fullName evidence="1">Uncharacterized protein</fullName>
    </submittedName>
</protein>
<proteinExistence type="predicted"/>
<dbReference type="EMBL" id="GGEC01035823">
    <property type="protein sequence ID" value="MBX16307.1"/>
    <property type="molecule type" value="Transcribed_RNA"/>
</dbReference>
<evidence type="ECO:0000313" key="1">
    <source>
        <dbReference type="EMBL" id="MBX16307.1"/>
    </source>
</evidence>